<evidence type="ECO:0000313" key="2">
    <source>
        <dbReference type="Proteomes" id="UP000611215"/>
    </source>
</evidence>
<sequence>MFSDHQFATDLKLPKQNMAISYSIGNSHISLNLVLIDFLDNNVDFEKRSTTNLFDETTSESLGHYIILSYTYRLGSRKQQKAVLFLQ</sequence>
<reference evidence="1 2" key="1">
    <citation type="submission" date="2020-11" db="EMBL/GenBank/DDBJ databases">
        <title>Winogradskyella marina sp. nov., isolated from marine sediment.</title>
        <authorList>
            <person name="Bo J."/>
            <person name="Wang S."/>
            <person name="Song X."/>
            <person name="Du Z."/>
        </authorList>
    </citation>
    <scope>NUCLEOTIDE SEQUENCE [LARGE SCALE GENOMIC DNA]</scope>
    <source>
        <strain evidence="1 2">F6397</strain>
    </source>
</reference>
<dbReference type="RefSeq" id="WP_195870022.1">
    <property type="nucleotide sequence ID" value="NZ_JADOET010000001.1"/>
</dbReference>
<organism evidence="1 2">
    <name type="scientific">Winogradskyella marina</name>
    <dbReference type="NCBI Taxonomy" id="2785530"/>
    <lineage>
        <taxon>Bacteria</taxon>
        <taxon>Pseudomonadati</taxon>
        <taxon>Bacteroidota</taxon>
        <taxon>Flavobacteriia</taxon>
        <taxon>Flavobacteriales</taxon>
        <taxon>Flavobacteriaceae</taxon>
        <taxon>Winogradskyella</taxon>
    </lineage>
</organism>
<keyword evidence="2" id="KW-1185">Reference proteome</keyword>
<evidence type="ECO:0000313" key="1">
    <source>
        <dbReference type="EMBL" id="MBF8148753.1"/>
    </source>
</evidence>
<proteinExistence type="predicted"/>
<evidence type="ECO:0008006" key="3">
    <source>
        <dbReference type="Google" id="ProtNLM"/>
    </source>
</evidence>
<name>A0ABS0EE82_9FLAO</name>
<gene>
    <name evidence="1" type="ORF">ITJ86_02520</name>
</gene>
<dbReference type="EMBL" id="JADOET010000001">
    <property type="protein sequence ID" value="MBF8148753.1"/>
    <property type="molecule type" value="Genomic_DNA"/>
</dbReference>
<accession>A0ABS0EE82</accession>
<dbReference type="Proteomes" id="UP000611215">
    <property type="component" value="Unassembled WGS sequence"/>
</dbReference>
<protein>
    <recommendedName>
        <fullName evidence="3">Outer membrane protein beta-barrel domain-containing protein</fullName>
    </recommendedName>
</protein>
<comment type="caution">
    <text evidence="1">The sequence shown here is derived from an EMBL/GenBank/DDBJ whole genome shotgun (WGS) entry which is preliminary data.</text>
</comment>